<dbReference type="InterPro" id="IPR010664">
    <property type="entry name" value="LipoPS_assembly_LptC-rel"/>
</dbReference>
<proteinExistence type="predicted"/>
<dbReference type="Gene3D" id="2.60.450.10">
    <property type="entry name" value="Lipopolysaccharide (LPS) transport protein A like domain"/>
    <property type="match status" value="1"/>
</dbReference>
<dbReference type="InterPro" id="IPR052363">
    <property type="entry name" value="LPS_export_LptC"/>
</dbReference>
<dbReference type="Proteomes" id="UP001056201">
    <property type="component" value="Chromosome 2"/>
</dbReference>
<dbReference type="EMBL" id="CP097636">
    <property type="protein sequence ID" value="URI10175.1"/>
    <property type="molecule type" value="Genomic_DNA"/>
</dbReference>
<evidence type="ECO:0000256" key="2">
    <source>
        <dbReference type="ARBA" id="ARBA00022519"/>
    </source>
</evidence>
<keyword evidence="2" id="KW-0997">Cell inner membrane</keyword>
<dbReference type="PANTHER" id="PTHR37481:SF1">
    <property type="entry name" value="LIPOPOLYSACCHARIDE EXPORT SYSTEM PROTEIN LPTC"/>
    <property type="match status" value="1"/>
</dbReference>
<evidence type="ECO:0000256" key="3">
    <source>
        <dbReference type="ARBA" id="ARBA00022692"/>
    </source>
</evidence>
<sequence>MATAPLPPPAAPVPMTPTLPWHWRLREALSSYLPLLLMGLLALATWWLVNNTPGAPAGNAQAPVRHDPDYTMQGFTLQRFGSDGRLTVQLQGDQLRHFPDTDTLEVDTVRIQAFSTDGSLTNATARRALSNADASEVQLLGGARIERSGGPSGAPPLQFEGEFLHAFLRTEQLRSHLPVVLRQGGSEIRAGGMEYSHLDQQATFKPPVRARFAPAAGGARR</sequence>
<reference evidence="7" key="1">
    <citation type="submission" date="2022-05" db="EMBL/GenBank/DDBJ databases">
        <title>An RpoN-dependent PEP-CTERM gene is involved in floc formation of an Aquincola tertiaricarbonis strain.</title>
        <authorList>
            <person name="Qiu D."/>
            <person name="Xia M."/>
        </authorList>
    </citation>
    <scope>NUCLEOTIDE SEQUENCE</scope>
    <source>
        <strain evidence="7">RN12</strain>
    </source>
</reference>
<evidence type="ECO:0000313" key="8">
    <source>
        <dbReference type="Proteomes" id="UP001056201"/>
    </source>
</evidence>
<organism evidence="7 8">
    <name type="scientific">Aquincola tertiaricarbonis</name>
    <dbReference type="NCBI Taxonomy" id="391953"/>
    <lineage>
        <taxon>Bacteria</taxon>
        <taxon>Pseudomonadati</taxon>
        <taxon>Pseudomonadota</taxon>
        <taxon>Betaproteobacteria</taxon>
        <taxon>Burkholderiales</taxon>
        <taxon>Sphaerotilaceae</taxon>
        <taxon>Aquincola</taxon>
    </lineage>
</organism>
<gene>
    <name evidence="7" type="primary">lptC</name>
    <name evidence="7" type="ORF">MW290_32095</name>
</gene>
<keyword evidence="5 6" id="KW-0472">Membrane</keyword>
<dbReference type="RefSeq" id="WP_250198381.1">
    <property type="nucleotide sequence ID" value="NZ_CP097636.1"/>
</dbReference>
<feature type="transmembrane region" description="Helical" evidence="6">
    <location>
        <begin position="32"/>
        <end position="49"/>
    </location>
</feature>
<keyword evidence="4 6" id="KW-1133">Transmembrane helix</keyword>
<accession>A0ABY4SFU9</accession>
<protein>
    <submittedName>
        <fullName evidence="7">LPS export ABC transporter periplasmic protein LptC</fullName>
    </submittedName>
</protein>
<evidence type="ECO:0000256" key="6">
    <source>
        <dbReference type="SAM" id="Phobius"/>
    </source>
</evidence>
<evidence type="ECO:0000256" key="1">
    <source>
        <dbReference type="ARBA" id="ARBA00022475"/>
    </source>
</evidence>
<name>A0ABY4SFU9_AQUTE</name>
<dbReference type="Pfam" id="PF06835">
    <property type="entry name" value="LptC"/>
    <property type="match status" value="1"/>
</dbReference>
<keyword evidence="8" id="KW-1185">Reference proteome</keyword>
<dbReference type="PANTHER" id="PTHR37481">
    <property type="entry name" value="LIPOPOLYSACCHARIDE EXPORT SYSTEM PROTEIN LPTC"/>
    <property type="match status" value="1"/>
</dbReference>
<keyword evidence="1" id="KW-1003">Cell membrane</keyword>
<evidence type="ECO:0000256" key="5">
    <source>
        <dbReference type="ARBA" id="ARBA00023136"/>
    </source>
</evidence>
<keyword evidence="3 6" id="KW-0812">Transmembrane</keyword>
<dbReference type="NCBIfam" id="TIGR04409">
    <property type="entry name" value="LptC_YrbK"/>
    <property type="match status" value="1"/>
</dbReference>
<evidence type="ECO:0000313" key="7">
    <source>
        <dbReference type="EMBL" id="URI10175.1"/>
    </source>
</evidence>
<dbReference type="InterPro" id="IPR026265">
    <property type="entry name" value="LptC"/>
</dbReference>
<evidence type="ECO:0000256" key="4">
    <source>
        <dbReference type="ARBA" id="ARBA00022989"/>
    </source>
</evidence>